<dbReference type="Proteomes" id="UP000639338">
    <property type="component" value="Unassembled WGS sequence"/>
</dbReference>
<evidence type="ECO:0000256" key="1">
    <source>
        <dbReference type="SAM" id="Phobius"/>
    </source>
</evidence>
<accession>A0A834XM01</accession>
<proteinExistence type="predicted"/>
<keyword evidence="1" id="KW-0812">Transmembrane</keyword>
<keyword evidence="1" id="KW-0472">Membrane</keyword>
<feature type="transmembrane region" description="Helical" evidence="1">
    <location>
        <begin position="61"/>
        <end position="79"/>
    </location>
</feature>
<feature type="transmembrane region" description="Helical" evidence="1">
    <location>
        <begin position="85"/>
        <end position="105"/>
    </location>
</feature>
<dbReference type="AlphaFoldDB" id="A0A834XM01"/>
<feature type="transmembrane region" description="Helical" evidence="1">
    <location>
        <begin position="117"/>
        <end position="139"/>
    </location>
</feature>
<reference evidence="2 3" key="1">
    <citation type="submission" date="2020-08" db="EMBL/GenBank/DDBJ databases">
        <title>Aphidius gifuensis genome sequencing and assembly.</title>
        <authorList>
            <person name="Du Z."/>
        </authorList>
    </citation>
    <scope>NUCLEOTIDE SEQUENCE [LARGE SCALE GENOMIC DNA]</scope>
    <source>
        <strain evidence="2">YNYX2018</strain>
        <tissue evidence="2">Adults</tissue>
    </source>
</reference>
<organism evidence="2 3">
    <name type="scientific">Aphidius gifuensis</name>
    <name type="common">Parasitoid wasp</name>
    <dbReference type="NCBI Taxonomy" id="684658"/>
    <lineage>
        <taxon>Eukaryota</taxon>
        <taxon>Metazoa</taxon>
        <taxon>Ecdysozoa</taxon>
        <taxon>Arthropoda</taxon>
        <taxon>Hexapoda</taxon>
        <taxon>Insecta</taxon>
        <taxon>Pterygota</taxon>
        <taxon>Neoptera</taxon>
        <taxon>Endopterygota</taxon>
        <taxon>Hymenoptera</taxon>
        <taxon>Apocrita</taxon>
        <taxon>Ichneumonoidea</taxon>
        <taxon>Braconidae</taxon>
        <taxon>Aphidiinae</taxon>
        <taxon>Aphidius</taxon>
    </lineage>
</organism>
<feature type="transmembrane region" description="Helical" evidence="1">
    <location>
        <begin position="34"/>
        <end position="54"/>
    </location>
</feature>
<name>A0A834XM01_APHGI</name>
<evidence type="ECO:0000313" key="2">
    <source>
        <dbReference type="EMBL" id="KAF7987759.1"/>
    </source>
</evidence>
<keyword evidence="1" id="KW-1133">Transmembrane helix</keyword>
<dbReference type="EMBL" id="JACMRX010000006">
    <property type="protein sequence ID" value="KAF7987759.1"/>
    <property type="molecule type" value="Genomic_DNA"/>
</dbReference>
<gene>
    <name evidence="2" type="ORF">HCN44_003622</name>
</gene>
<comment type="caution">
    <text evidence="2">The sequence shown here is derived from an EMBL/GenBank/DDBJ whole genome shotgun (WGS) entry which is preliminary data.</text>
</comment>
<evidence type="ECO:0000313" key="3">
    <source>
        <dbReference type="Proteomes" id="UP000639338"/>
    </source>
</evidence>
<sequence length="151" mass="17059">MASQVAGILESIHSIFRPILSKIEVNSFFGILDLRVGAIIIAIIQLVVGCAGLLDFHIPMLNGIFSIIVGVLLIISAVINQRVLTIPWLILMFIFEFFLIVMMVINLLHFKSEFPGLFLENLFLFLFYLIGYSIVYSFYMKMNDLPTVNPA</sequence>
<protein>
    <submittedName>
        <fullName evidence="2">Uncharacterized protein</fullName>
    </submittedName>
</protein>
<keyword evidence="3" id="KW-1185">Reference proteome</keyword>